<reference evidence="1" key="1">
    <citation type="submission" date="2020-12" db="EMBL/GenBank/DDBJ databases">
        <title>Comparative genomic insights into the epidemiology and virulence of plant pathogenic Pseudomonads from Turkey.</title>
        <authorList>
            <person name="Dillon M."/>
            <person name="Ruiz-Bedoya T."/>
            <person name="Bendalovic-Torma C."/>
            <person name="Guttman K.M."/>
            <person name="Kwak H."/>
            <person name="Middleton M.A."/>
            <person name="Wang P.W."/>
            <person name="Horuz S."/>
            <person name="Aysan Y."/>
            <person name="Guttman D.S."/>
        </authorList>
    </citation>
    <scope>NUCLEOTIDE SEQUENCE</scope>
    <source>
        <strain evidence="1">S5_IA_3a</strain>
    </source>
</reference>
<proteinExistence type="predicted"/>
<organism evidence="1 2">
    <name type="scientific">Pseudomonas rhodesiae</name>
    <dbReference type="NCBI Taxonomy" id="76760"/>
    <lineage>
        <taxon>Bacteria</taxon>
        <taxon>Pseudomonadati</taxon>
        <taxon>Pseudomonadota</taxon>
        <taxon>Gammaproteobacteria</taxon>
        <taxon>Pseudomonadales</taxon>
        <taxon>Pseudomonadaceae</taxon>
        <taxon>Pseudomonas</taxon>
    </lineage>
</organism>
<dbReference type="AlphaFoldDB" id="A0A8I1JH22"/>
<name>A0A8I1JH22_9PSED</name>
<protein>
    <submittedName>
        <fullName evidence="1">Uncharacterized protein</fullName>
    </submittedName>
</protein>
<evidence type="ECO:0000313" key="1">
    <source>
        <dbReference type="EMBL" id="MBI6627409.1"/>
    </source>
</evidence>
<accession>A0A8I1JH22</accession>
<gene>
    <name evidence="1" type="ORF">YA0853_27715</name>
</gene>
<evidence type="ECO:0000313" key="2">
    <source>
        <dbReference type="Proteomes" id="UP000645865"/>
    </source>
</evidence>
<comment type="caution">
    <text evidence="1">The sequence shown here is derived from an EMBL/GenBank/DDBJ whole genome shotgun (WGS) entry which is preliminary data.</text>
</comment>
<sequence length="1144" mass="126591">MDDFPSLALSGADPHDGIAMSVTVGPSSATPLEPQTHPSGDAALIARLISLLSGTTDAALPAATTPVPIPELSLLGQWCAAFSKAVNSKDFIAWAATEGMVLSTLRVHDSNLHVTAHGVPKVFTLAGTSKWWTLAKPIIFISQLLDPLALGMPYIGTKSNDGITTLTLNLVLAFHGYPMPTNRLAALAIIEELRALQAFPAFDDNGRSKSIIHAELTQQRLDFQRLATALEQCDGTPTELSHTRVDLTSHSTLAKSVKEAALLLYLILDEHHLVDAQAHYDFARQLICVTERDTAQEQRTLLPSPTPHWERLVLLGAQLGVRIYPDHSVDLTDALTAYGFEPVQGPAHIGALIQRLRQWPTPAQPVVLKAVRTAATLRRFRHYVGMMNDRHRLRTVLTQMIGSGLLQGPDGLDQVISGDPDALRATVKSAYRHLRLVTDDPAFLALRTRLRIDPASHVLLSESGNIEARDLDGVWKSLNDAVAEHDHLLERVSQLRSLAARTGGQLRTNDTVSVQQALRLYGFRVPQSLADARRVLQRLEVSLPQRSSQGSYWRALKPRDARPSAWTLSPQEREQLVALSLDFMQGQPGTLFEYLSQPLLTGKTVADVRAEADYLIPCLLASPLAQQLGEVLSNTLHWHGGHASERGESGSRNALILAALILSLDPRFEAHPTGIQVLDWHGDFYWGESIPFVRRDIETAMGVLDRPTAALAAHLILSEKGPQLLVRDIPEDEPYLGSHTWTLFCQYVMYLEKSLPGSSRQFTHAQIMALAYLPPEDRWQTFLDSPQATTAVLEWAVVNGVLAPQRRYGTQSVKNAVDAINAQRTRLRSTLEAFAEPVVWLRQTALNDLRRVYPDNGWLEARILMWLPLDSPFSEDKRFEGIHTGPKYSFTDLHMAGDLDATSQHWHSSQPAVKYRQMAKRFHLLGSVSQVFFQAFDHKLQQLKAAYRESICFGLSQLTLPRREALEYGQVRFFQLSRPSASSSAAAQVGRFGVLMAVTYVSTTYVYECFPRQLLIRPRLDLDARQLPQGVDTASHFDWAAYAQGAWPQDPGSSTATTDLLLTPLGNNLPQAPEVPPLDSLGRRVPRTLDSPRSHAVADVILEHPLHDGLALREKAKRPLTLLEAASGTDPWADFLLEMALKAD</sequence>
<dbReference type="Proteomes" id="UP000645865">
    <property type="component" value="Unassembled WGS sequence"/>
</dbReference>
<dbReference type="RefSeq" id="WP_034097021.1">
    <property type="nucleotide sequence ID" value="NZ_JAAQXE010000008.1"/>
</dbReference>
<dbReference type="EMBL" id="JAEILH010000053">
    <property type="protein sequence ID" value="MBI6627409.1"/>
    <property type="molecule type" value="Genomic_DNA"/>
</dbReference>